<comment type="caution">
    <text evidence="1">The sequence shown here is derived from an EMBL/GenBank/DDBJ whole genome shotgun (WGS) entry which is preliminary data.</text>
</comment>
<evidence type="ECO:0000313" key="1">
    <source>
        <dbReference type="EMBL" id="KKK65234.1"/>
    </source>
</evidence>
<accession>A0A0F8ZFG8</accession>
<evidence type="ECO:0008006" key="2">
    <source>
        <dbReference type="Google" id="ProtNLM"/>
    </source>
</evidence>
<gene>
    <name evidence="1" type="ORF">LCGC14_2976190</name>
</gene>
<name>A0A0F8ZFG8_9ZZZZ</name>
<dbReference type="EMBL" id="LAZR01060654">
    <property type="protein sequence ID" value="KKK65234.1"/>
    <property type="molecule type" value="Genomic_DNA"/>
</dbReference>
<protein>
    <recommendedName>
        <fullName evidence="2">Molybdopterin molybdenumtransferase</fullName>
    </recommendedName>
</protein>
<sequence>AYLGDVPLLGIPACGLYHRITVLDLVLPRILAGERMGKAELAFLGHGGLCKECPECSYPHCPFGKGA</sequence>
<organism evidence="1">
    <name type="scientific">marine sediment metagenome</name>
    <dbReference type="NCBI Taxonomy" id="412755"/>
    <lineage>
        <taxon>unclassified sequences</taxon>
        <taxon>metagenomes</taxon>
        <taxon>ecological metagenomes</taxon>
    </lineage>
</organism>
<feature type="non-terminal residue" evidence="1">
    <location>
        <position position="1"/>
    </location>
</feature>
<proteinExistence type="predicted"/>
<reference evidence="1" key="1">
    <citation type="journal article" date="2015" name="Nature">
        <title>Complex archaea that bridge the gap between prokaryotes and eukaryotes.</title>
        <authorList>
            <person name="Spang A."/>
            <person name="Saw J.H."/>
            <person name="Jorgensen S.L."/>
            <person name="Zaremba-Niedzwiedzka K."/>
            <person name="Martijn J."/>
            <person name="Lind A.E."/>
            <person name="van Eijk R."/>
            <person name="Schleper C."/>
            <person name="Guy L."/>
            <person name="Ettema T.J."/>
        </authorList>
    </citation>
    <scope>NUCLEOTIDE SEQUENCE</scope>
</reference>
<dbReference type="AlphaFoldDB" id="A0A0F8ZFG8"/>